<evidence type="ECO:0000256" key="1">
    <source>
        <dbReference type="ARBA" id="ARBA00022598"/>
    </source>
</evidence>
<dbReference type="GO" id="GO:0015631">
    <property type="term" value="F:tubulin binding"/>
    <property type="evidence" value="ECO:0007669"/>
    <property type="project" value="TreeGrafter"/>
</dbReference>
<dbReference type="PANTHER" id="PTHR12241">
    <property type="entry name" value="TUBULIN POLYGLUTAMYLASE"/>
    <property type="match status" value="1"/>
</dbReference>
<dbReference type="PROSITE" id="PS51221">
    <property type="entry name" value="TTL"/>
    <property type="match status" value="1"/>
</dbReference>
<dbReference type="GO" id="GO:0036064">
    <property type="term" value="C:ciliary basal body"/>
    <property type="evidence" value="ECO:0007669"/>
    <property type="project" value="TreeGrafter"/>
</dbReference>
<feature type="region of interest" description="Disordered" evidence="4">
    <location>
        <begin position="202"/>
        <end position="234"/>
    </location>
</feature>
<reference evidence="5 6" key="1">
    <citation type="journal article" date="2013" name="Curr. Biol.">
        <title>The Genome of the Foraminiferan Reticulomyxa filosa.</title>
        <authorList>
            <person name="Glockner G."/>
            <person name="Hulsmann N."/>
            <person name="Schleicher M."/>
            <person name="Noegel A.A."/>
            <person name="Eichinger L."/>
            <person name="Gallinger C."/>
            <person name="Pawlowski J."/>
            <person name="Sierra R."/>
            <person name="Euteneuer U."/>
            <person name="Pillet L."/>
            <person name="Moustafa A."/>
            <person name="Platzer M."/>
            <person name="Groth M."/>
            <person name="Szafranski K."/>
            <person name="Schliwa M."/>
        </authorList>
    </citation>
    <scope>NUCLEOTIDE SEQUENCE [LARGE SCALE GENOMIC DNA]</scope>
</reference>
<evidence type="ECO:0008006" key="7">
    <source>
        <dbReference type="Google" id="ProtNLM"/>
    </source>
</evidence>
<feature type="compositionally biased region" description="Acidic residues" evidence="4">
    <location>
        <begin position="212"/>
        <end position="222"/>
    </location>
</feature>
<keyword evidence="2" id="KW-0547">Nucleotide-binding</keyword>
<dbReference type="PANTHER" id="PTHR12241:SF154">
    <property type="entry name" value="TUBULIN POLYGLUTAMYLASE TTLL11"/>
    <property type="match status" value="1"/>
</dbReference>
<gene>
    <name evidence="5" type="ORF">RFI_23484</name>
</gene>
<comment type="caution">
    <text evidence="5">The sequence shown here is derived from an EMBL/GenBank/DDBJ whole genome shotgun (WGS) entry which is preliminary data.</text>
</comment>
<dbReference type="AlphaFoldDB" id="X6MKD0"/>
<dbReference type="GO" id="GO:0070740">
    <property type="term" value="F:tubulin-glutamic acid ligase activity"/>
    <property type="evidence" value="ECO:0007669"/>
    <property type="project" value="TreeGrafter"/>
</dbReference>
<evidence type="ECO:0000313" key="6">
    <source>
        <dbReference type="Proteomes" id="UP000023152"/>
    </source>
</evidence>
<dbReference type="Gene3D" id="3.30.470.20">
    <property type="entry name" value="ATP-grasp fold, B domain"/>
    <property type="match status" value="1"/>
</dbReference>
<keyword evidence="3" id="KW-0067">ATP-binding</keyword>
<dbReference type="Pfam" id="PF03133">
    <property type="entry name" value="TTL"/>
    <property type="match status" value="2"/>
</dbReference>
<dbReference type="GO" id="GO:0000226">
    <property type="term" value="P:microtubule cytoskeleton organization"/>
    <property type="evidence" value="ECO:0007669"/>
    <property type="project" value="TreeGrafter"/>
</dbReference>
<sequence length="596" mass="69933">MAHRLNLLKRLYPQAYDFYPTTLPFSHSTRHEAKQLLWQIQTQSDNKIKGSSSPSQSAWYLVKTSSGRQGTGIKLVVNDKDIERAADQLLDERNAAKQKEEIKRLARQRLLYRRAKYQRIENIKLKSDQSLVLQEYNDRPLLWNGFKFDFRVFAIVTSLEPFEFFVLREGIVRICTSKYQHVDLQNRENICMHFTNFHVNQHNVDNNHDNDNDNDNDNGNDNDNEHKHQNEKEKKIQVKRSIDDVLTELSCKYGPEKINFNSFWKHVDNIITKTLLTFILPLKLKYSTFFDSFDQKCPCFHIIGFDILLDEDFKLWLLEVNDCPSVKITSLLDFHVKKRVFDTVWHILRDIKNGGVRSSNITATNNSNTTVAEILSNPNILEGMPAHFRQHLSQNKQARMLFAFFIQDQKQCTKSTTTGYFRYQRYELPSLSVLQSSNTSPNDSYHFVNEFRLFERFPILDTVFTKFCGKNMRINVKQFLQFIDCYSVLGYLPIIQTNQLNKNKAENEQNPSWKNTETADKCKYIWDSFMKNQLYGRNLSTLDLEGLGELLLHLLTLSNSNNQQEADLKLSNKWENLMTFLKKKHESISQLTSHTL</sequence>
<feature type="compositionally biased region" description="Basic and acidic residues" evidence="4">
    <location>
        <begin position="223"/>
        <end position="234"/>
    </location>
</feature>
<accession>X6MKD0</accession>
<name>X6MKD0_RETFI</name>
<evidence type="ECO:0000256" key="3">
    <source>
        <dbReference type="ARBA" id="ARBA00022840"/>
    </source>
</evidence>
<organism evidence="5 6">
    <name type="scientific">Reticulomyxa filosa</name>
    <dbReference type="NCBI Taxonomy" id="46433"/>
    <lineage>
        <taxon>Eukaryota</taxon>
        <taxon>Sar</taxon>
        <taxon>Rhizaria</taxon>
        <taxon>Retaria</taxon>
        <taxon>Foraminifera</taxon>
        <taxon>Monothalamids</taxon>
        <taxon>Reticulomyxidae</taxon>
        <taxon>Reticulomyxa</taxon>
    </lineage>
</organism>
<dbReference type="OrthoDB" id="202825at2759"/>
<dbReference type="Proteomes" id="UP000023152">
    <property type="component" value="Unassembled WGS sequence"/>
</dbReference>
<dbReference type="InterPro" id="IPR004344">
    <property type="entry name" value="TTL/TTLL_fam"/>
</dbReference>
<protein>
    <recommendedName>
        <fullName evidence="7">Tubulin-tyrosine ligase family protein</fullName>
    </recommendedName>
</protein>
<dbReference type="GO" id="GO:0005524">
    <property type="term" value="F:ATP binding"/>
    <property type="evidence" value="ECO:0007669"/>
    <property type="project" value="UniProtKB-KW"/>
</dbReference>
<dbReference type="EMBL" id="ASPP01020340">
    <property type="protein sequence ID" value="ETO13882.1"/>
    <property type="molecule type" value="Genomic_DNA"/>
</dbReference>
<keyword evidence="1" id="KW-0436">Ligase</keyword>
<evidence type="ECO:0000256" key="2">
    <source>
        <dbReference type="ARBA" id="ARBA00022741"/>
    </source>
</evidence>
<keyword evidence="6" id="KW-1185">Reference proteome</keyword>
<proteinExistence type="predicted"/>
<evidence type="ECO:0000256" key="4">
    <source>
        <dbReference type="SAM" id="MobiDB-lite"/>
    </source>
</evidence>
<dbReference type="SUPFAM" id="SSF56059">
    <property type="entry name" value="Glutathione synthetase ATP-binding domain-like"/>
    <property type="match status" value="1"/>
</dbReference>
<evidence type="ECO:0000313" key="5">
    <source>
        <dbReference type="EMBL" id="ETO13882.1"/>
    </source>
</evidence>